<evidence type="ECO:0000256" key="3">
    <source>
        <dbReference type="ARBA" id="ARBA00022692"/>
    </source>
</evidence>
<keyword evidence="9" id="KW-1185">Reference proteome</keyword>
<dbReference type="AlphaFoldDB" id="V6F040"/>
<accession>V6F040</accession>
<feature type="transmembrane region" description="Helical" evidence="6">
    <location>
        <begin position="285"/>
        <end position="307"/>
    </location>
</feature>
<evidence type="ECO:0000256" key="2">
    <source>
        <dbReference type="ARBA" id="ARBA00022475"/>
    </source>
</evidence>
<keyword evidence="4 6" id="KW-1133">Transmembrane helix</keyword>
<evidence type="ECO:0000313" key="8">
    <source>
        <dbReference type="EMBL" id="CDK98819.1"/>
    </source>
</evidence>
<dbReference type="RefSeq" id="WP_024079840.1">
    <property type="nucleotide sequence ID" value="NZ_CP027526.1"/>
</dbReference>
<keyword evidence="3 6" id="KW-0812">Transmembrane</keyword>
<organism evidence="8 9">
    <name type="scientific">Magnetospirillum gryphiswaldense (strain DSM 6361 / JCM 21280 / NBRC 15271 / MSR-1)</name>
    <dbReference type="NCBI Taxonomy" id="431944"/>
    <lineage>
        <taxon>Bacteria</taxon>
        <taxon>Pseudomonadati</taxon>
        <taxon>Pseudomonadota</taxon>
        <taxon>Alphaproteobacteria</taxon>
        <taxon>Rhodospirillales</taxon>
        <taxon>Rhodospirillaceae</taxon>
        <taxon>Magnetospirillum</taxon>
    </lineage>
</organism>
<dbReference type="EMBL" id="HG794546">
    <property type="protein sequence ID" value="CDK98819.1"/>
    <property type="molecule type" value="Genomic_DNA"/>
</dbReference>
<evidence type="ECO:0000313" key="9">
    <source>
        <dbReference type="Proteomes" id="UP000018922"/>
    </source>
</evidence>
<dbReference type="PANTHER" id="PTHR35007">
    <property type="entry name" value="INTEGRAL MEMBRANE PROTEIN-RELATED"/>
    <property type="match status" value="1"/>
</dbReference>
<dbReference type="PANTHER" id="PTHR35007:SF2">
    <property type="entry name" value="PILUS ASSEMBLE PROTEIN"/>
    <property type="match status" value="1"/>
</dbReference>
<proteinExistence type="predicted"/>
<feature type="transmembrane region" description="Helical" evidence="6">
    <location>
        <begin position="6"/>
        <end position="28"/>
    </location>
</feature>
<feature type="transmembrane region" description="Helical" evidence="6">
    <location>
        <begin position="106"/>
        <end position="125"/>
    </location>
</feature>
<sequence length="314" mass="33698">MPSLSQLVIIVAAIAAFASVMALGVQLSSRDQLANRLKAVARRRQELSARQRDSLKGVRFQPNRRVSWMKSVLGRLNLQQAIDDPAIKMRLGQAGWRRPSAAVTYIFARVAGPVAGFALALLYTASAFAQAPFLTKAMILLAGTAAGHYLPAILVANAVQKRQQALARGFPDALDLMVICVEAGLSVEAALLKVTDEMANSAPELAEEIGLTAAELAFLGDRRQAWDNLAERTGLAQVKSLSTALVQSEKYGTPVAQALRVLSQENRETRMAAAEKKAASLPAKLTVPMIVFFLPVLFIVIAGPAAIQVMAAWK</sequence>
<evidence type="ECO:0000256" key="5">
    <source>
        <dbReference type="ARBA" id="ARBA00023136"/>
    </source>
</evidence>
<dbReference type="Pfam" id="PF00482">
    <property type="entry name" value="T2SSF"/>
    <property type="match status" value="1"/>
</dbReference>
<dbReference type="InterPro" id="IPR018076">
    <property type="entry name" value="T2SS_GspF_dom"/>
</dbReference>
<protein>
    <submittedName>
        <fullName evidence="8">Type II secretion system protein</fullName>
    </submittedName>
</protein>
<name>V6F040_MAGGM</name>
<evidence type="ECO:0000259" key="7">
    <source>
        <dbReference type="Pfam" id="PF00482"/>
    </source>
</evidence>
<dbReference type="GO" id="GO:0005886">
    <property type="term" value="C:plasma membrane"/>
    <property type="evidence" value="ECO:0007669"/>
    <property type="project" value="UniProtKB-SubCell"/>
</dbReference>
<evidence type="ECO:0000256" key="4">
    <source>
        <dbReference type="ARBA" id="ARBA00022989"/>
    </source>
</evidence>
<feature type="transmembrane region" description="Helical" evidence="6">
    <location>
        <begin position="137"/>
        <end position="159"/>
    </location>
</feature>
<dbReference type="eggNOG" id="COG2064">
    <property type="taxonomic scope" value="Bacteria"/>
</dbReference>
<comment type="subcellular location">
    <subcellularLocation>
        <location evidence="1">Cell membrane</location>
        <topology evidence="1">Multi-pass membrane protein</topology>
    </subcellularLocation>
</comment>
<dbReference type="KEGG" id="mgry:MSR1_15400"/>
<reference evidence="8 9" key="1">
    <citation type="journal article" date="2014" name="Genome Announc.">
        <title>Complete genome sequence of Magnetospirillum gryphiswaldense MSR-1.</title>
        <authorList>
            <person name="Wang X."/>
            <person name="Wang Q."/>
            <person name="Zhang W."/>
            <person name="Wang Y."/>
            <person name="Li L."/>
            <person name="Wen T."/>
            <person name="Zhang T."/>
            <person name="Zhang Y."/>
            <person name="Xu J."/>
            <person name="Hu J."/>
            <person name="Li S."/>
            <person name="Liu L."/>
            <person name="Liu J."/>
            <person name="Jiang W."/>
            <person name="Tian J."/>
            <person name="Li Y."/>
            <person name="Schuler D."/>
            <person name="Wang L."/>
            <person name="Li J."/>
        </authorList>
    </citation>
    <scope>NUCLEOTIDE SEQUENCE [LARGE SCALE GENOMIC DNA]</scope>
    <source>
        <strain evidence="9">DSM 6361 / JCM 21280 / NBRC 15271 / MSR-1</strain>
    </source>
</reference>
<dbReference type="HOGENOM" id="CLU_056917_0_0_5"/>
<gene>
    <name evidence="8" type="ordered locus">MGMSRv2__1604</name>
</gene>
<evidence type="ECO:0000256" key="1">
    <source>
        <dbReference type="ARBA" id="ARBA00004651"/>
    </source>
</evidence>
<keyword evidence="2" id="KW-1003">Cell membrane</keyword>
<feature type="domain" description="Type II secretion system protein GspF" evidence="7">
    <location>
        <begin position="174"/>
        <end position="301"/>
    </location>
</feature>
<dbReference type="STRING" id="1430440.MGMSRv2__1604"/>
<dbReference type="OrthoDB" id="9810662at2"/>
<dbReference type="KEGG" id="mgy:MGMSRv2__1604"/>
<keyword evidence="5 6" id="KW-0472">Membrane</keyword>
<evidence type="ECO:0000256" key="6">
    <source>
        <dbReference type="SAM" id="Phobius"/>
    </source>
</evidence>
<dbReference type="Proteomes" id="UP000018922">
    <property type="component" value="Chromosome I"/>
</dbReference>